<dbReference type="EMBL" id="WIGN01000400">
    <property type="protein sequence ID" value="KAF6794968.1"/>
    <property type="molecule type" value="Genomic_DNA"/>
</dbReference>
<gene>
    <name evidence="2" type="ORF">CSOJ01_13584</name>
</gene>
<organism evidence="2 3">
    <name type="scientific">Colletotrichum sojae</name>
    <dbReference type="NCBI Taxonomy" id="2175907"/>
    <lineage>
        <taxon>Eukaryota</taxon>
        <taxon>Fungi</taxon>
        <taxon>Dikarya</taxon>
        <taxon>Ascomycota</taxon>
        <taxon>Pezizomycotina</taxon>
        <taxon>Sordariomycetes</taxon>
        <taxon>Hypocreomycetidae</taxon>
        <taxon>Glomerellales</taxon>
        <taxon>Glomerellaceae</taxon>
        <taxon>Colletotrichum</taxon>
        <taxon>Colletotrichum orchidearum species complex</taxon>
    </lineage>
</organism>
<sequence>MFRPIRNIGPTGTTSSMTFGPPSAPTISLNNLAGQHVCTTLLLAANLLHISPVSSDDMSEWRLKVRSTLRASMDPITMLLQSSNSVPPAQPQFQRRAPVTEVRRIPS</sequence>
<feature type="region of interest" description="Disordered" evidence="1">
    <location>
        <begin position="1"/>
        <end position="20"/>
    </location>
</feature>
<keyword evidence="3" id="KW-1185">Reference proteome</keyword>
<comment type="caution">
    <text evidence="2">The sequence shown here is derived from an EMBL/GenBank/DDBJ whole genome shotgun (WGS) entry which is preliminary data.</text>
</comment>
<dbReference type="AlphaFoldDB" id="A0A8H6IST1"/>
<evidence type="ECO:0000256" key="1">
    <source>
        <dbReference type="SAM" id="MobiDB-lite"/>
    </source>
</evidence>
<accession>A0A8H6IST1</accession>
<dbReference type="Proteomes" id="UP000652219">
    <property type="component" value="Unassembled WGS sequence"/>
</dbReference>
<name>A0A8H6IST1_9PEZI</name>
<evidence type="ECO:0000313" key="2">
    <source>
        <dbReference type="EMBL" id="KAF6794968.1"/>
    </source>
</evidence>
<protein>
    <submittedName>
        <fullName evidence="2">Uncharacterized protein</fullName>
    </submittedName>
</protein>
<feature type="region of interest" description="Disordered" evidence="1">
    <location>
        <begin position="82"/>
        <end position="107"/>
    </location>
</feature>
<proteinExistence type="predicted"/>
<evidence type="ECO:0000313" key="3">
    <source>
        <dbReference type="Proteomes" id="UP000652219"/>
    </source>
</evidence>
<reference evidence="2 3" key="1">
    <citation type="journal article" date="2020" name="Phytopathology">
        <title>Genome Sequence Resources of Colletotrichum truncatum, C. plurivorum, C. musicola, and C. sojae: Four Species Pathogenic to Soybean (Glycine max).</title>
        <authorList>
            <person name="Rogerio F."/>
            <person name="Boufleur T.R."/>
            <person name="Ciampi-Guillardi M."/>
            <person name="Sukno S.A."/>
            <person name="Thon M.R."/>
            <person name="Massola Junior N.S."/>
            <person name="Baroncelli R."/>
        </authorList>
    </citation>
    <scope>NUCLEOTIDE SEQUENCE [LARGE SCALE GENOMIC DNA]</scope>
    <source>
        <strain evidence="2 3">LFN0009</strain>
    </source>
</reference>